<dbReference type="EMBL" id="BMIO01000011">
    <property type="protein sequence ID" value="GGD52219.1"/>
    <property type="molecule type" value="Genomic_DNA"/>
</dbReference>
<keyword evidence="5" id="KW-0812">Transmembrane</keyword>
<protein>
    <submittedName>
        <fullName evidence="8">Secretion protein HlyD</fullName>
    </submittedName>
</protein>
<evidence type="ECO:0000256" key="3">
    <source>
        <dbReference type="ARBA" id="ARBA00023054"/>
    </source>
</evidence>
<evidence type="ECO:0000256" key="4">
    <source>
        <dbReference type="SAM" id="Coils"/>
    </source>
</evidence>
<dbReference type="RefSeq" id="WP_066761420.1">
    <property type="nucleotide sequence ID" value="NZ_BMIO01000011.1"/>
</dbReference>
<dbReference type="GO" id="GO:1990195">
    <property type="term" value="C:macrolide transmembrane transporter complex"/>
    <property type="evidence" value="ECO:0007669"/>
    <property type="project" value="InterPro"/>
</dbReference>
<dbReference type="PANTHER" id="PTHR32347:SF14">
    <property type="entry name" value="EFFLUX SYSTEM COMPONENT YKNX-RELATED"/>
    <property type="match status" value="1"/>
</dbReference>
<accession>A0A917DMB1</accession>
<evidence type="ECO:0000256" key="1">
    <source>
        <dbReference type="ARBA" id="ARBA00004196"/>
    </source>
</evidence>
<dbReference type="Gene3D" id="2.40.30.170">
    <property type="match status" value="1"/>
</dbReference>
<evidence type="ECO:0000256" key="5">
    <source>
        <dbReference type="SAM" id="Phobius"/>
    </source>
</evidence>
<dbReference type="GO" id="GO:1990961">
    <property type="term" value="P:xenobiotic detoxification by transmembrane export across the plasma membrane"/>
    <property type="evidence" value="ECO:0007669"/>
    <property type="project" value="InterPro"/>
</dbReference>
<reference evidence="8 9" key="1">
    <citation type="journal article" date="2014" name="Int. J. Syst. Evol. Microbiol.">
        <title>Complete genome sequence of Corynebacterium casei LMG S-19264T (=DSM 44701T), isolated from a smear-ripened cheese.</title>
        <authorList>
            <consortium name="US DOE Joint Genome Institute (JGI-PGF)"/>
            <person name="Walter F."/>
            <person name="Albersmeier A."/>
            <person name="Kalinowski J."/>
            <person name="Ruckert C."/>
        </authorList>
    </citation>
    <scope>NUCLEOTIDE SEQUENCE [LARGE SCALE GENOMIC DNA]</scope>
    <source>
        <strain evidence="8 9">CGMCC 1.15358</strain>
    </source>
</reference>
<dbReference type="InterPro" id="IPR058792">
    <property type="entry name" value="Beta-barrel_RND_2"/>
</dbReference>
<dbReference type="OrthoDB" id="9791520at2"/>
<feature type="domain" description="Multidrug resistance protein MdtA-like barrel-sandwich hybrid" evidence="6">
    <location>
        <begin position="81"/>
        <end position="237"/>
    </location>
</feature>
<proteinExistence type="inferred from homology"/>
<dbReference type="InterPro" id="IPR006143">
    <property type="entry name" value="RND_pump_MFP"/>
</dbReference>
<feature type="domain" description="CusB-like beta-barrel" evidence="7">
    <location>
        <begin position="250"/>
        <end position="339"/>
    </location>
</feature>
<gene>
    <name evidence="8" type="ORF">GCM10010989_27900</name>
</gene>
<comment type="caution">
    <text evidence="8">The sequence shown here is derived from an EMBL/GenBank/DDBJ whole genome shotgun (WGS) entry which is preliminary data.</text>
</comment>
<dbReference type="GO" id="GO:0019898">
    <property type="term" value="C:extrinsic component of membrane"/>
    <property type="evidence" value="ECO:0007669"/>
    <property type="project" value="InterPro"/>
</dbReference>
<dbReference type="InterPro" id="IPR050465">
    <property type="entry name" value="UPF0194_transport"/>
</dbReference>
<evidence type="ECO:0000313" key="9">
    <source>
        <dbReference type="Proteomes" id="UP000598997"/>
    </source>
</evidence>
<keyword evidence="5" id="KW-1133">Transmembrane helix</keyword>
<feature type="transmembrane region" description="Helical" evidence="5">
    <location>
        <begin position="28"/>
        <end position="46"/>
    </location>
</feature>
<comment type="subcellular location">
    <subcellularLocation>
        <location evidence="1">Cell envelope</location>
    </subcellularLocation>
</comment>
<feature type="coiled-coil region" evidence="4">
    <location>
        <begin position="122"/>
        <end position="149"/>
    </location>
</feature>
<keyword evidence="3 4" id="KW-0175">Coiled coil</keyword>
<dbReference type="InterPro" id="IPR030190">
    <property type="entry name" value="MacA_alpha-hairpin_sf"/>
</dbReference>
<organism evidence="8 9">
    <name type="scientific">Croceicoccus pelagius</name>
    <dbReference type="NCBI Taxonomy" id="1703341"/>
    <lineage>
        <taxon>Bacteria</taxon>
        <taxon>Pseudomonadati</taxon>
        <taxon>Pseudomonadota</taxon>
        <taxon>Alphaproteobacteria</taxon>
        <taxon>Sphingomonadales</taxon>
        <taxon>Erythrobacteraceae</taxon>
        <taxon>Croceicoccus</taxon>
    </lineage>
</organism>
<dbReference type="Gene3D" id="6.10.140.1990">
    <property type="match status" value="1"/>
</dbReference>
<evidence type="ECO:0000256" key="2">
    <source>
        <dbReference type="ARBA" id="ARBA00009477"/>
    </source>
</evidence>
<comment type="similarity">
    <text evidence="2">Belongs to the membrane fusion protein (MFP) (TC 8.A.1) family.</text>
</comment>
<name>A0A917DMB1_9SPHN</name>
<dbReference type="AlphaFoldDB" id="A0A917DMB1"/>
<dbReference type="Pfam" id="PF25917">
    <property type="entry name" value="BSH_RND"/>
    <property type="match status" value="1"/>
</dbReference>
<dbReference type="GO" id="GO:0030313">
    <property type="term" value="C:cell envelope"/>
    <property type="evidence" value="ECO:0007669"/>
    <property type="project" value="UniProtKB-SubCell"/>
</dbReference>
<evidence type="ECO:0000259" key="7">
    <source>
        <dbReference type="Pfam" id="PF25954"/>
    </source>
</evidence>
<dbReference type="PANTHER" id="PTHR32347">
    <property type="entry name" value="EFFLUX SYSTEM COMPONENT YKNX-RELATED"/>
    <property type="match status" value="1"/>
</dbReference>
<evidence type="ECO:0000313" key="8">
    <source>
        <dbReference type="EMBL" id="GGD52219.1"/>
    </source>
</evidence>
<dbReference type="Gene3D" id="2.40.420.20">
    <property type="match status" value="1"/>
</dbReference>
<keyword evidence="9" id="KW-1185">Reference proteome</keyword>
<sequence>MSDADDGQAPEGIDDFLGTKPKPRWRKYMRYWLPALIVIVLILLIAQCSGGDDKPQYITEAVQQRSLDLTVTATGNLRPTNQVQVGSEVSGRIDQIYVDVNDRVSRGQTLAVINTDIIDDQITQARANLNAASAQVAQARATLDVDEAQLARLRSVYEASDGKVPSKTELEQAVAAVKRDRAAVASAEANVKAQEAQLSSALTNRGRALISSPVSGVVLARQVEPGQTVAASFNTPTLFVIAEDLSQMQLRVDIDEADVGQVEAGQDATFTVDAYPGRKFPAAVERVNRASSNIATSTASGTTSTATNQVVSYEARLAVSNPEGLLRPGMTATATIATQSTGKRLLVPNSALRFDPGDVGKDEGGGVLNPEIGLEQNEQQATIGIGSRQRVYVLQDDGTLDPIDVVTGQSDGRLTVVTSKNLKAGMKVVTGVGAKGR</sequence>
<keyword evidence="5" id="KW-0472">Membrane</keyword>
<dbReference type="GO" id="GO:0022857">
    <property type="term" value="F:transmembrane transporter activity"/>
    <property type="evidence" value="ECO:0007669"/>
    <property type="project" value="InterPro"/>
</dbReference>
<evidence type="ECO:0000259" key="6">
    <source>
        <dbReference type="Pfam" id="PF25917"/>
    </source>
</evidence>
<dbReference type="Gene3D" id="2.40.50.100">
    <property type="match status" value="1"/>
</dbReference>
<dbReference type="Proteomes" id="UP000598997">
    <property type="component" value="Unassembled WGS sequence"/>
</dbReference>
<dbReference type="NCBIfam" id="TIGR01730">
    <property type="entry name" value="RND_mfp"/>
    <property type="match status" value="1"/>
</dbReference>
<dbReference type="SUPFAM" id="SSF111369">
    <property type="entry name" value="HlyD-like secretion proteins"/>
    <property type="match status" value="1"/>
</dbReference>
<dbReference type="InterPro" id="IPR058625">
    <property type="entry name" value="MdtA-like_BSH"/>
</dbReference>
<feature type="coiled-coil region" evidence="4">
    <location>
        <begin position="177"/>
        <end position="204"/>
    </location>
</feature>
<dbReference type="Pfam" id="PF25954">
    <property type="entry name" value="Beta-barrel_RND_2"/>
    <property type="match status" value="1"/>
</dbReference>